<evidence type="ECO:0000313" key="8">
    <source>
        <dbReference type="Proteomes" id="UP000291343"/>
    </source>
</evidence>
<organism evidence="7 8">
    <name type="scientific">Laodelphax striatellus</name>
    <name type="common">Small brown planthopper</name>
    <name type="synonym">Delphax striatella</name>
    <dbReference type="NCBI Taxonomy" id="195883"/>
    <lineage>
        <taxon>Eukaryota</taxon>
        <taxon>Metazoa</taxon>
        <taxon>Ecdysozoa</taxon>
        <taxon>Arthropoda</taxon>
        <taxon>Hexapoda</taxon>
        <taxon>Insecta</taxon>
        <taxon>Pterygota</taxon>
        <taxon>Neoptera</taxon>
        <taxon>Paraneoptera</taxon>
        <taxon>Hemiptera</taxon>
        <taxon>Auchenorrhyncha</taxon>
        <taxon>Fulgoroidea</taxon>
        <taxon>Delphacidae</taxon>
        <taxon>Criomorphinae</taxon>
        <taxon>Laodelphax</taxon>
    </lineage>
</organism>
<feature type="transmembrane region" description="Helical" evidence="5">
    <location>
        <begin position="351"/>
        <end position="372"/>
    </location>
</feature>
<dbReference type="Pfam" id="PF00083">
    <property type="entry name" value="Sugar_tr"/>
    <property type="match status" value="1"/>
</dbReference>
<feature type="transmembrane region" description="Helical" evidence="5">
    <location>
        <begin position="21"/>
        <end position="46"/>
    </location>
</feature>
<evidence type="ECO:0000313" key="7">
    <source>
        <dbReference type="EMBL" id="RZF37035.1"/>
    </source>
</evidence>
<accession>A0A482WTU8</accession>
<gene>
    <name evidence="7" type="ORF">LSTR_LSTR004723</name>
</gene>
<feature type="transmembrane region" description="Helical" evidence="5">
    <location>
        <begin position="174"/>
        <end position="193"/>
    </location>
</feature>
<dbReference type="SMR" id="A0A482WTU8"/>
<dbReference type="EMBL" id="QKKF02025464">
    <property type="protein sequence ID" value="RZF37035.1"/>
    <property type="molecule type" value="Genomic_DNA"/>
</dbReference>
<feature type="transmembrane region" description="Helical" evidence="5">
    <location>
        <begin position="408"/>
        <end position="426"/>
    </location>
</feature>
<evidence type="ECO:0000256" key="4">
    <source>
        <dbReference type="ARBA" id="ARBA00023136"/>
    </source>
</evidence>
<keyword evidence="4 5" id="KW-0472">Membrane</keyword>
<keyword evidence="2 5" id="KW-0812">Transmembrane</keyword>
<feature type="transmembrane region" description="Helical" evidence="5">
    <location>
        <begin position="378"/>
        <end position="401"/>
    </location>
</feature>
<evidence type="ECO:0000256" key="1">
    <source>
        <dbReference type="ARBA" id="ARBA00004141"/>
    </source>
</evidence>
<protein>
    <recommendedName>
        <fullName evidence="6">Major facilitator superfamily (MFS) profile domain-containing protein</fullName>
    </recommendedName>
</protein>
<feature type="transmembrane region" description="Helical" evidence="5">
    <location>
        <begin position="497"/>
        <end position="517"/>
    </location>
</feature>
<dbReference type="Proteomes" id="UP000291343">
    <property type="component" value="Unassembled WGS sequence"/>
</dbReference>
<dbReference type="InterPro" id="IPR036259">
    <property type="entry name" value="MFS_trans_sf"/>
</dbReference>
<dbReference type="InterPro" id="IPR020846">
    <property type="entry name" value="MFS_dom"/>
</dbReference>
<evidence type="ECO:0000259" key="6">
    <source>
        <dbReference type="PROSITE" id="PS50850"/>
    </source>
</evidence>
<dbReference type="AlphaFoldDB" id="A0A482WTU8"/>
<dbReference type="GO" id="GO:0016020">
    <property type="term" value="C:membrane"/>
    <property type="evidence" value="ECO:0007669"/>
    <property type="project" value="UniProtKB-SubCell"/>
</dbReference>
<dbReference type="PROSITE" id="PS50850">
    <property type="entry name" value="MFS"/>
    <property type="match status" value="1"/>
</dbReference>
<keyword evidence="8" id="KW-1185">Reference proteome</keyword>
<evidence type="ECO:0000256" key="2">
    <source>
        <dbReference type="ARBA" id="ARBA00022692"/>
    </source>
</evidence>
<comment type="caution">
    <text evidence="7">The sequence shown here is derived from an EMBL/GenBank/DDBJ whole genome shotgun (WGS) entry which is preliminary data.</text>
</comment>
<feature type="transmembrane region" description="Helical" evidence="5">
    <location>
        <begin position="466"/>
        <end position="485"/>
    </location>
</feature>
<dbReference type="PANTHER" id="PTHR24064">
    <property type="entry name" value="SOLUTE CARRIER FAMILY 22 MEMBER"/>
    <property type="match status" value="1"/>
</dbReference>
<feature type="transmembrane region" description="Helical" evidence="5">
    <location>
        <begin position="199"/>
        <end position="219"/>
    </location>
</feature>
<dbReference type="CDD" id="cd17317">
    <property type="entry name" value="MFS_SLC22"/>
    <property type="match status" value="1"/>
</dbReference>
<feature type="transmembrane region" description="Helical" evidence="5">
    <location>
        <begin position="432"/>
        <end position="454"/>
    </location>
</feature>
<evidence type="ECO:0000256" key="5">
    <source>
        <dbReference type="SAM" id="Phobius"/>
    </source>
</evidence>
<dbReference type="InterPro" id="IPR005828">
    <property type="entry name" value="MFS_sugar_transport-like"/>
</dbReference>
<dbReference type="Gene3D" id="1.20.1250.20">
    <property type="entry name" value="MFS general substrate transporter like domains"/>
    <property type="match status" value="1"/>
</dbReference>
<feature type="transmembrane region" description="Helical" evidence="5">
    <location>
        <begin position="259"/>
        <end position="277"/>
    </location>
</feature>
<reference evidence="7 8" key="1">
    <citation type="journal article" date="2017" name="Gigascience">
        <title>Genome sequence of the small brown planthopper, Laodelphax striatellus.</title>
        <authorList>
            <person name="Zhu J."/>
            <person name="Jiang F."/>
            <person name="Wang X."/>
            <person name="Yang P."/>
            <person name="Bao Y."/>
            <person name="Zhao W."/>
            <person name="Wang W."/>
            <person name="Lu H."/>
            <person name="Wang Q."/>
            <person name="Cui N."/>
            <person name="Li J."/>
            <person name="Chen X."/>
            <person name="Luo L."/>
            <person name="Yu J."/>
            <person name="Kang L."/>
            <person name="Cui F."/>
        </authorList>
    </citation>
    <scope>NUCLEOTIDE SEQUENCE [LARGE SCALE GENOMIC DNA]</scope>
    <source>
        <strain evidence="7">Lst14</strain>
    </source>
</reference>
<dbReference type="OrthoDB" id="2544694at2759"/>
<keyword evidence="3 5" id="KW-1133">Transmembrane helix</keyword>
<feature type="domain" description="Major facilitator superfamily (MFS) profile" evidence="6">
    <location>
        <begin position="91"/>
        <end position="521"/>
    </location>
</feature>
<dbReference type="STRING" id="195883.A0A482WTU8"/>
<evidence type="ECO:0000256" key="3">
    <source>
        <dbReference type="ARBA" id="ARBA00022989"/>
    </source>
</evidence>
<proteinExistence type="predicted"/>
<dbReference type="SUPFAM" id="SSF103473">
    <property type="entry name" value="MFS general substrate transporter"/>
    <property type="match status" value="1"/>
</dbReference>
<name>A0A482WTU8_LAOST</name>
<comment type="subcellular location">
    <subcellularLocation>
        <location evidence="1">Membrane</location>
        <topology evidence="1">Multi-pass membrane protein</topology>
    </subcellularLocation>
</comment>
<feature type="transmembrane region" description="Helical" evidence="5">
    <location>
        <begin position="231"/>
        <end position="253"/>
    </location>
</feature>
<dbReference type="GO" id="GO:0022857">
    <property type="term" value="F:transmembrane transporter activity"/>
    <property type="evidence" value="ECO:0007669"/>
    <property type="project" value="InterPro"/>
</dbReference>
<dbReference type="InParanoid" id="A0A482WTU8"/>
<sequence length="552" mass="61556">MMDSTAIEAAFDKVGSESSCWLWKVFLLTALPGFFNAMHMMSYVFFTTIPPHWCKIDELGAAGWTQEQIRNVSSPKGSKNSCFKYDWNYEKFASIGYNETLDLIKVEVKPELIGCQAFEYEESTPKSTIVSEWDLVCDRNHLRSFTQVTIAFGKFFGGFVFGAISDKYGRKTSFALASMLYITAGPLAALVPNFTVFNIVRFTIGMAGSGAYGTCFTIVTEVAVRGYRTLFGCVFNVSYPVGYIVIPMAAYISNDWRQLQLYISIPAMILVMHFCLLPESPRWLLTKGRSGDAWKILEKSGKIDRNIQQNTSAPPTRQEDTERKSCIQRILHSFGEILSLFRSLEIFKRAIICYIAWFSASVTYYAIALNAGNFSANKYIYCALNGVVEAPGYFLSFICLVTFGRKAVSCLLFMITGASLLLILLIPRDFQLAILIMALLGRFCISAVFAVIILQTSELFPTVNRNSAVGTSLTMAQLGAVSAPYVVDFLGGEKYWFLPSTVCGILTICAGILVASLPETKNKPLANTIDDVKNQSEKVSFLSFFKFLCFCW</sequence>